<proteinExistence type="predicted"/>
<evidence type="ECO:0000313" key="2">
    <source>
        <dbReference type="Proteomes" id="UP000499080"/>
    </source>
</evidence>
<dbReference type="OrthoDB" id="6436543at2759"/>
<dbReference type="Gene3D" id="3.30.420.10">
    <property type="entry name" value="Ribonuclease H-like superfamily/Ribonuclease H"/>
    <property type="match status" value="1"/>
</dbReference>
<evidence type="ECO:0008006" key="3">
    <source>
        <dbReference type="Google" id="ProtNLM"/>
    </source>
</evidence>
<evidence type="ECO:0000313" key="1">
    <source>
        <dbReference type="EMBL" id="GBO26845.1"/>
    </source>
</evidence>
<organism evidence="1 2">
    <name type="scientific">Araneus ventricosus</name>
    <name type="common">Orbweaver spider</name>
    <name type="synonym">Epeira ventricosa</name>
    <dbReference type="NCBI Taxonomy" id="182803"/>
    <lineage>
        <taxon>Eukaryota</taxon>
        <taxon>Metazoa</taxon>
        <taxon>Ecdysozoa</taxon>
        <taxon>Arthropoda</taxon>
        <taxon>Chelicerata</taxon>
        <taxon>Arachnida</taxon>
        <taxon>Araneae</taxon>
        <taxon>Araneomorphae</taxon>
        <taxon>Entelegynae</taxon>
        <taxon>Araneoidea</taxon>
        <taxon>Araneidae</taxon>
        <taxon>Araneus</taxon>
    </lineage>
</organism>
<dbReference type="AlphaFoldDB" id="A0A4Y2VNF1"/>
<dbReference type="PANTHER" id="PTHR47326">
    <property type="entry name" value="TRANSPOSABLE ELEMENT TC3 TRANSPOSASE-LIKE PROTEIN"/>
    <property type="match status" value="1"/>
</dbReference>
<keyword evidence="2" id="KW-1185">Reference proteome</keyword>
<gene>
    <name evidence="1" type="ORF">AVEN_119614_1</name>
</gene>
<protein>
    <recommendedName>
        <fullName evidence="3">Tc1-like transposase DDE domain-containing protein</fullName>
    </recommendedName>
</protein>
<name>A0A4Y2VNF1_ARAVE</name>
<sequence length="144" mass="16284">MVHVMNVFCSTTSFQHFNSVQVWVGTVFMQDGASPHIANPIKRLLSMLFGNYRIISRHLLTNWPPSSPDLNPCDFWLWGYLEHVAFSGPIANLGELKILIAQHIHKTGTVTLRSVVEYAISGFELVAETGGQNIEHFLGKYRDR</sequence>
<dbReference type="InterPro" id="IPR036397">
    <property type="entry name" value="RNaseH_sf"/>
</dbReference>
<dbReference type="PANTHER" id="PTHR47326:SF1">
    <property type="entry name" value="HTH PSQ-TYPE DOMAIN-CONTAINING PROTEIN"/>
    <property type="match status" value="1"/>
</dbReference>
<dbReference type="EMBL" id="BGPR01049828">
    <property type="protein sequence ID" value="GBO26845.1"/>
    <property type="molecule type" value="Genomic_DNA"/>
</dbReference>
<dbReference type="Proteomes" id="UP000499080">
    <property type="component" value="Unassembled WGS sequence"/>
</dbReference>
<comment type="caution">
    <text evidence="1">The sequence shown here is derived from an EMBL/GenBank/DDBJ whole genome shotgun (WGS) entry which is preliminary data.</text>
</comment>
<reference evidence="1 2" key="1">
    <citation type="journal article" date="2019" name="Sci. Rep.">
        <title>Orb-weaving spider Araneus ventricosus genome elucidates the spidroin gene catalogue.</title>
        <authorList>
            <person name="Kono N."/>
            <person name="Nakamura H."/>
            <person name="Ohtoshi R."/>
            <person name="Moran D.A.P."/>
            <person name="Shinohara A."/>
            <person name="Yoshida Y."/>
            <person name="Fujiwara M."/>
            <person name="Mori M."/>
            <person name="Tomita M."/>
            <person name="Arakawa K."/>
        </authorList>
    </citation>
    <scope>NUCLEOTIDE SEQUENCE [LARGE SCALE GENOMIC DNA]</scope>
</reference>
<accession>A0A4Y2VNF1</accession>
<dbReference type="GO" id="GO:0003676">
    <property type="term" value="F:nucleic acid binding"/>
    <property type="evidence" value="ECO:0007669"/>
    <property type="project" value="InterPro"/>
</dbReference>